<dbReference type="InterPro" id="IPR001607">
    <property type="entry name" value="Znf_UBP"/>
</dbReference>
<dbReference type="SUPFAM" id="SSF57850">
    <property type="entry name" value="RING/U-box"/>
    <property type="match status" value="1"/>
</dbReference>
<dbReference type="InterPro" id="IPR013083">
    <property type="entry name" value="Znf_RING/FYVE/PHD"/>
</dbReference>
<gene>
    <name evidence="3" type="ORF">RM52_01710</name>
</gene>
<protein>
    <submittedName>
        <fullName evidence="3">UBP-type zinc finger protein</fullName>
    </submittedName>
</protein>
<evidence type="ECO:0000259" key="2">
    <source>
        <dbReference type="Pfam" id="PF02148"/>
    </source>
</evidence>
<feature type="region of interest" description="Disordered" evidence="1">
    <location>
        <begin position="84"/>
        <end position="118"/>
    </location>
</feature>
<proteinExistence type="predicted"/>
<dbReference type="Proteomes" id="UP000031202">
    <property type="component" value="Unassembled WGS sequence"/>
</dbReference>
<comment type="caution">
    <text evidence="3">The sequence shown here is derived from an EMBL/GenBank/DDBJ whole genome shotgun (WGS) entry which is preliminary data.</text>
</comment>
<dbReference type="RefSeq" id="WP_039412057.1">
    <property type="nucleotide sequence ID" value="NZ_JWSZ01000001.1"/>
</dbReference>
<evidence type="ECO:0000313" key="4">
    <source>
        <dbReference type="Proteomes" id="UP000031202"/>
    </source>
</evidence>
<dbReference type="Gene3D" id="3.30.40.10">
    <property type="entry name" value="Zinc/RING finger domain, C3HC4 (zinc finger)"/>
    <property type="match status" value="1"/>
</dbReference>
<feature type="domain" description="UBP-type" evidence="2">
    <location>
        <begin position="15"/>
        <end position="81"/>
    </location>
</feature>
<accession>A0A0B4D7F4</accession>
<feature type="compositionally biased region" description="Basic and acidic residues" evidence="1">
    <location>
        <begin position="103"/>
        <end position="118"/>
    </location>
</feature>
<dbReference type="AlphaFoldDB" id="A0A0B4D7F4"/>
<organism evidence="3 4">
    <name type="scientific">Microbacterium hominis</name>
    <dbReference type="NCBI Taxonomy" id="162426"/>
    <lineage>
        <taxon>Bacteria</taxon>
        <taxon>Bacillati</taxon>
        <taxon>Actinomycetota</taxon>
        <taxon>Actinomycetes</taxon>
        <taxon>Micrococcales</taxon>
        <taxon>Microbacteriaceae</taxon>
        <taxon>Microbacterium</taxon>
    </lineage>
</organism>
<name>A0A0B4D7F4_9MICO</name>
<dbReference type="GO" id="GO:0008270">
    <property type="term" value="F:zinc ion binding"/>
    <property type="evidence" value="ECO:0007669"/>
    <property type="project" value="InterPro"/>
</dbReference>
<dbReference type="EMBL" id="JWSZ01000001">
    <property type="protein sequence ID" value="KIC60140.1"/>
    <property type="molecule type" value="Genomic_DNA"/>
</dbReference>
<evidence type="ECO:0000313" key="3">
    <source>
        <dbReference type="EMBL" id="KIC60140.1"/>
    </source>
</evidence>
<reference evidence="3 4" key="1">
    <citation type="submission" date="2014-12" db="EMBL/GenBank/DDBJ databases">
        <title>Genome sequencing of Microbacterium hominis TPW29.</title>
        <authorList>
            <person name="Tan P.W."/>
            <person name="Chan K.-G."/>
        </authorList>
    </citation>
    <scope>NUCLEOTIDE SEQUENCE [LARGE SCALE GENOMIC DNA]</scope>
    <source>
        <strain evidence="3 4">TPW29</strain>
    </source>
</reference>
<sequence>MPQIDVSAAPSGDGCADCEEVGGWWLHLRRCAACGHVGCCDSSPHRHASTHAATAGHRYVQSYEPGETWWWDYTAQTAVMGPSLAAPTSHPLDQAVPGPADRLPADWESRLVRTRDGA</sequence>
<dbReference type="Pfam" id="PF02148">
    <property type="entry name" value="zf-UBP"/>
    <property type="match status" value="1"/>
</dbReference>
<evidence type="ECO:0000256" key="1">
    <source>
        <dbReference type="SAM" id="MobiDB-lite"/>
    </source>
</evidence>